<dbReference type="Proteomes" id="UP000789572">
    <property type="component" value="Unassembled WGS sequence"/>
</dbReference>
<protein>
    <submittedName>
        <fullName evidence="1">8715_t:CDS:1</fullName>
    </submittedName>
</protein>
<proteinExistence type="predicted"/>
<keyword evidence="2" id="KW-1185">Reference proteome</keyword>
<name>A0A9N9EHV0_9GLOM</name>
<evidence type="ECO:0000313" key="1">
    <source>
        <dbReference type="EMBL" id="CAG8675725.1"/>
    </source>
</evidence>
<feature type="non-terminal residue" evidence="1">
    <location>
        <position position="1"/>
    </location>
</feature>
<accession>A0A9N9EHV0</accession>
<feature type="non-terminal residue" evidence="1">
    <location>
        <position position="45"/>
    </location>
</feature>
<sequence>HKIDAAQLSPGLLLCHCVKIFDADFIDGNTSAEAKMDGRKYHREL</sequence>
<reference evidence="1" key="1">
    <citation type="submission" date="2021-06" db="EMBL/GenBank/DDBJ databases">
        <authorList>
            <person name="Kallberg Y."/>
            <person name="Tangrot J."/>
            <person name="Rosling A."/>
        </authorList>
    </citation>
    <scope>NUCLEOTIDE SEQUENCE</scope>
    <source>
        <strain evidence="1">IA702</strain>
    </source>
</reference>
<dbReference type="AlphaFoldDB" id="A0A9N9EHV0"/>
<gene>
    <name evidence="1" type="ORF">POCULU_LOCUS11221</name>
</gene>
<evidence type="ECO:0000313" key="2">
    <source>
        <dbReference type="Proteomes" id="UP000789572"/>
    </source>
</evidence>
<dbReference type="EMBL" id="CAJVPJ010007476">
    <property type="protein sequence ID" value="CAG8675725.1"/>
    <property type="molecule type" value="Genomic_DNA"/>
</dbReference>
<comment type="caution">
    <text evidence="1">The sequence shown here is derived from an EMBL/GenBank/DDBJ whole genome shotgun (WGS) entry which is preliminary data.</text>
</comment>
<organism evidence="1 2">
    <name type="scientific">Paraglomus occultum</name>
    <dbReference type="NCBI Taxonomy" id="144539"/>
    <lineage>
        <taxon>Eukaryota</taxon>
        <taxon>Fungi</taxon>
        <taxon>Fungi incertae sedis</taxon>
        <taxon>Mucoromycota</taxon>
        <taxon>Glomeromycotina</taxon>
        <taxon>Glomeromycetes</taxon>
        <taxon>Paraglomerales</taxon>
        <taxon>Paraglomeraceae</taxon>
        <taxon>Paraglomus</taxon>
    </lineage>
</organism>